<dbReference type="GO" id="GO:0000981">
    <property type="term" value="F:DNA-binding transcription factor activity, RNA polymerase II-specific"/>
    <property type="evidence" value="ECO:0007669"/>
    <property type="project" value="InterPro"/>
</dbReference>
<keyword evidence="3" id="KW-0805">Transcription regulation</keyword>
<dbReference type="KEGG" id="trg:TRUGW13939_08620"/>
<dbReference type="PANTHER" id="PTHR47338:SF20">
    <property type="entry name" value="ZN(II)2CYS6 TRANSCRIPTION FACTOR (EUROFUNG)"/>
    <property type="match status" value="1"/>
</dbReference>
<gene>
    <name evidence="7" type="ORF">TRUGW13939_08620</name>
</gene>
<dbReference type="InterPro" id="IPR050815">
    <property type="entry name" value="TF_fung"/>
</dbReference>
<evidence type="ECO:0000256" key="5">
    <source>
        <dbReference type="ARBA" id="ARBA00023242"/>
    </source>
</evidence>
<keyword evidence="4" id="KW-0804">Transcription</keyword>
<keyword evidence="2" id="KW-0479">Metal-binding</keyword>
<evidence type="ECO:0000313" key="8">
    <source>
        <dbReference type="Proteomes" id="UP000509510"/>
    </source>
</evidence>
<dbReference type="Proteomes" id="UP000509510">
    <property type="component" value="Chromosome V"/>
</dbReference>
<sequence length="446" mass="49989">MSSTSHPQSLQFHQKPLPAFQNALVRSSLLLSNALSNVLLPEPTNAHSTLYFQVLQIVQTTGRSVEDVIASYFCGVHAFIPIISRPGFRDEITNHAAPPSGPFSVLLLSICLITYHPALAPYAPQSLDRETLFLATKTIFAQAQAIFPPSLPLIQAGIIIAVYEYAHCKLNDAITSICVCARMGQAARIHIEEPAQQGKYCNRQHVEDEYNTWWQIIILERTLICELDDFKLPLVTQIPDMSVQLPKEGHEANPKSQGNSETSTVCGIESDATEYGGFASTAQAAWYLDQVFRALHVDDLDKRLVQLDGLDHALRTFLNIIMDSDGRILRRYCTPIVLAIRTLYILHLHILSQVPQIKESHKRTPSELRRQSSAVLNTLITMTEDITTVHSDVSLPLMDSLPPSFAFIISTTIKNMKYSEFQNDRLDAAKKKLDLSLQKFRQRWGA</sequence>
<dbReference type="GO" id="GO:0005634">
    <property type="term" value="C:nucleus"/>
    <property type="evidence" value="ECO:0007669"/>
    <property type="project" value="UniProtKB-SubCell"/>
</dbReference>
<dbReference type="AlphaFoldDB" id="A0A7H8R543"/>
<feature type="domain" description="Xylanolytic transcriptional activator regulatory" evidence="6">
    <location>
        <begin position="70"/>
        <end position="263"/>
    </location>
</feature>
<dbReference type="GO" id="GO:0003677">
    <property type="term" value="F:DNA binding"/>
    <property type="evidence" value="ECO:0007669"/>
    <property type="project" value="InterPro"/>
</dbReference>
<dbReference type="InterPro" id="IPR007219">
    <property type="entry name" value="XnlR_reg_dom"/>
</dbReference>
<dbReference type="OrthoDB" id="3862662at2759"/>
<dbReference type="GeneID" id="55996108"/>
<evidence type="ECO:0000256" key="2">
    <source>
        <dbReference type="ARBA" id="ARBA00022723"/>
    </source>
</evidence>
<evidence type="ECO:0000256" key="4">
    <source>
        <dbReference type="ARBA" id="ARBA00023163"/>
    </source>
</evidence>
<accession>A0A7H8R543</accession>
<dbReference type="GO" id="GO:0008270">
    <property type="term" value="F:zinc ion binding"/>
    <property type="evidence" value="ECO:0007669"/>
    <property type="project" value="InterPro"/>
</dbReference>
<evidence type="ECO:0000256" key="1">
    <source>
        <dbReference type="ARBA" id="ARBA00004123"/>
    </source>
</evidence>
<protein>
    <recommendedName>
        <fullName evidence="6">Xylanolytic transcriptional activator regulatory domain-containing protein</fullName>
    </recommendedName>
</protein>
<dbReference type="PANTHER" id="PTHR47338">
    <property type="entry name" value="ZN(II)2CYS6 TRANSCRIPTION FACTOR (EUROFUNG)-RELATED"/>
    <property type="match status" value="1"/>
</dbReference>
<dbReference type="Pfam" id="PF04082">
    <property type="entry name" value="Fungal_trans"/>
    <property type="match status" value="1"/>
</dbReference>
<dbReference type="RefSeq" id="XP_035347646.1">
    <property type="nucleotide sequence ID" value="XM_035491753.1"/>
</dbReference>
<evidence type="ECO:0000313" key="7">
    <source>
        <dbReference type="EMBL" id="QKX61472.1"/>
    </source>
</evidence>
<keyword evidence="8" id="KW-1185">Reference proteome</keyword>
<dbReference type="CDD" id="cd12148">
    <property type="entry name" value="fungal_TF_MHR"/>
    <property type="match status" value="1"/>
</dbReference>
<organism evidence="7 8">
    <name type="scientific">Talaromyces rugulosus</name>
    <name type="common">Penicillium rugulosum</name>
    <dbReference type="NCBI Taxonomy" id="121627"/>
    <lineage>
        <taxon>Eukaryota</taxon>
        <taxon>Fungi</taxon>
        <taxon>Dikarya</taxon>
        <taxon>Ascomycota</taxon>
        <taxon>Pezizomycotina</taxon>
        <taxon>Eurotiomycetes</taxon>
        <taxon>Eurotiomycetidae</taxon>
        <taxon>Eurotiales</taxon>
        <taxon>Trichocomaceae</taxon>
        <taxon>Talaromyces</taxon>
        <taxon>Talaromyces sect. Islandici</taxon>
    </lineage>
</organism>
<dbReference type="GO" id="GO:0006351">
    <property type="term" value="P:DNA-templated transcription"/>
    <property type="evidence" value="ECO:0007669"/>
    <property type="project" value="InterPro"/>
</dbReference>
<proteinExistence type="predicted"/>
<evidence type="ECO:0000256" key="3">
    <source>
        <dbReference type="ARBA" id="ARBA00023015"/>
    </source>
</evidence>
<keyword evidence="5" id="KW-0539">Nucleus</keyword>
<dbReference type="EMBL" id="CP055902">
    <property type="protein sequence ID" value="QKX61472.1"/>
    <property type="molecule type" value="Genomic_DNA"/>
</dbReference>
<reference evidence="8" key="1">
    <citation type="submission" date="2020-06" db="EMBL/GenBank/DDBJ databases">
        <title>A chromosome-scale genome assembly of Talaromyces rugulosus W13939.</title>
        <authorList>
            <person name="Wang B."/>
            <person name="Guo L."/>
            <person name="Ye K."/>
            <person name="Wang L."/>
        </authorList>
    </citation>
    <scope>NUCLEOTIDE SEQUENCE [LARGE SCALE GENOMIC DNA]</scope>
    <source>
        <strain evidence="8">W13939</strain>
    </source>
</reference>
<evidence type="ECO:0000259" key="6">
    <source>
        <dbReference type="Pfam" id="PF04082"/>
    </source>
</evidence>
<name>A0A7H8R543_TALRU</name>
<comment type="subcellular location">
    <subcellularLocation>
        <location evidence="1">Nucleus</location>
    </subcellularLocation>
</comment>